<keyword evidence="2" id="KW-0812">Transmembrane</keyword>
<evidence type="ECO:0000256" key="1">
    <source>
        <dbReference type="SAM" id="MobiDB-lite"/>
    </source>
</evidence>
<keyword evidence="2" id="KW-0472">Membrane</keyword>
<feature type="compositionally biased region" description="Basic and acidic residues" evidence="1">
    <location>
        <begin position="20"/>
        <end position="35"/>
    </location>
</feature>
<organism evidence="3">
    <name type="scientific">Culex pipiens</name>
    <name type="common">House mosquito</name>
    <dbReference type="NCBI Taxonomy" id="7175"/>
    <lineage>
        <taxon>Eukaryota</taxon>
        <taxon>Metazoa</taxon>
        <taxon>Ecdysozoa</taxon>
        <taxon>Arthropoda</taxon>
        <taxon>Hexapoda</taxon>
        <taxon>Insecta</taxon>
        <taxon>Pterygota</taxon>
        <taxon>Neoptera</taxon>
        <taxon>Endopterygota</taxon>
        <taxon>Diptera</taxon>
        <taxon>Nematocera</taxon>
        <taxon>Culicoidea</taxon>
        <taxon>Culicidae</taxon>
        <taxon>Culicinae</taxon>
        <taxon>Culicini</taxon>
        <taxon>Culex</taxon>
        <taxon>Culex</taxon>
    </lineage>
</organism>
<sequence>MFVVNHSFDKHSFAGGKKVTKQDNEQKKYDPERGIPDLTSKFQLLSVKIDQREAKHAKMLKDLQTSIDGVRMEQDQLGDRIAKVEPIEAELQKLRECVAELQRKQSQAGSERQTKLLFGISCGTSVAIVAYLLAAKLWVN</sequence>
<proteinExistence type="predicted"/>
<reference evidence="3" key="1">
    <citation type="submission" date="2021-05" db="EMBL/GenBank/DDBJ databases">
        <authorList>
            <person name="Alioto T."/>
            <person name="Alioto T."/>
            <person name="Gomez Garrido J."/>
        </authorList>
    </citation>
    <scope>NUCLEOTIDE SEQUENCE</scope>
</reference>
<dbReference type="EMBL" id="HBUE01134901">
    <property type="protein sequence ID" value="CAG6498253.1"/>
    <property type="molecule type" value="Transcribed_RNA"/>
</dbReference>
<evidence type="ECO:0000313" key="3">
    <source>
        <dbReference type="EMBL" id="CAG6498253.1"/>
    </source>
</evidence>
<feature type="transmembrane region" description="Helical" evidence="2">
    <location>
        <begin position="116"/>
        <end position="139"/>
    </location>
</feature>
<protein>
    <submittedName>
        <fullName evidence="3">(northern house mosquito) hypothetical protein</fullName>
    </submittedName>
</protein>
<dbReference type="AlphaFoldDB" id="A0A8D8G8T6"/>
<accession>A0A8D8G8T6</accession>
<keyword evidence="2" id="KW-1133">Transmembrane helix</keyword>
<name>A0A8D8G8T6_CULPI</name>
<evidence type="ECO:0000256" key="2">
    <source>
        <dbReference type="SAM" id="Phobius"/>
    </source>
</evidence>
<feature type="region of interest" description="Disordered" evidence="1">
    <location>
        <begin position="13"/>
        <end position="35"/>
    </location>
</feature>